<evidence type="ECO:0000313" key="5">
    <source>
        <dbReference type="Proteomes" id="UP000248806"/>
    </source>
</evidence>
<sequence>MNTLEQQTVLVTGGNSGIGQAIARAFVQQGADVLIVGRNEETLRDAARALGEKVSWYRADVSESVQVHEAVAQMMGTRQKVDVLVNAAGCMGSVSADTPFEQAERTWDAVLNANLKGSFLMALAIIPYLTRPGGRIINISSIGAYTGGSSAGGQAYAAAKAGVHGLTFALARELSPQGITVNAIAPGFIPGTRFFGGEVPEERIQKAVRETPVGRVGRPEDIAAAALYLASPEASFVTGEVLNVNGGWLFGR</sequence>
<dbReference type="FunFam" id="3.40.50.720:FF:000084">
    <property type="entry name" value="Short-chain dehydrogenase reductase"/>
    <property type="match status" value="1"/>
</dbReference>
<dbReference type="InterPro" id="IPR036291">
    <property type="entry name" value="NAD(P)-bd_dom_sf"/>
</dbReference>
<reference evidence="4 5" key="1">
    <citation type="submission" date="2018-06" db="EMBL/GenBank/DDBJ databases">
        <title>Genomic Encyclopedia of Archaeal and Bacterial Type Strains, Phase II (KMG-II): from individual species to whole genera.</title>
        <authorList>
            <person name="Goeker M."/>
        </authorList>
    </citation>
    <scope>NUCLEOTIDE SEQUENCE [LARGE SCALE GENOMIC DNA]</scope>
    <source>
        <strain evidence="4 5">ATCC BAA-1881</strain>
    </source>
</reference>
<name>A0A326U9D4_THEHA</name>
<accession>A0A326U9D4</accession>
<dbReference type="EMBL" id="QKUF01000006">
    <property type="protein sequence ID" value="PZW31256.1"/>
    <property type="molecule type" value="Genomic_DNA"/>
</dbReference>
<dbReference type="Gene3D" id="3.40.50.720">
    <property type="entry name" value="NAD(P)-binding Rossmann-like Domain"/>
    <property type="match status" value="1"/>
</dbReference>
<keyword evidence="5" id="KW-1185">Reference proteome</keyword>
<dbReference type="PANTHER" id="PTHR42760">
    <property type="entry name" value="SHORT-CHAIN DEHYDROGENASES/REDUCTASES FAMILY MEMBER"/>
    <property type="match status" value="1"/>
</dbReference>
<dbReference type="PRINTS" id="PR00080">
    <property type="entry name" value="SDRFAMILY"/>
</dbReference>
<dbReference type="GO" id="GO:0016616">
    <property type="term" value="F:oxidoreductase activity, acting on the CH-OH group of donors, NAD or NADP as acceptor"/>
    <property type="evidence" value="ECO:0007669"/>
    <property type="project" value="TreeGrafter"/>
</dbReference>
<dbReference type="OrthoDB" id="9803333at2"/>
<dbReference type="PRINTS" id="PR00081">
    <property type="entry name" value="GDHRDH"/>
</dbReference>
<keyword evidence="2" id="KW-0560">Oxidoreductase</keyword>
<dbReference type="GO" id="GO:0030497">
    <property type="term" value="P:fatty acid elongation"/>
    <property type="evidence" value="ECO:0007669"/>
    <property type="project" value="TreeGrafter"/>
</dbReference>
<dbReference type="SUPFAM" id="SSF51735">
    <property type="entry name" value="NAD(P)-binding Rossmann-fold domains"/>
    <property type="match status" value="1"/>
</dbReference>
<proteinExistence type="inferred from homology"/>
<comment type="caution">
    <text evidence="4">The sequence shown here is derived from an EMBL/GenBank/DDBJ whole genome shotgun (WGS) entry which is preliminary data.</text>
</comment>
<evidence type="ECO:0000313" key="4">
    <source>
        <dbReference type="EMBL" id="PZW31256.1"/>
    </source>
</evidence>
<dbReference type="Proteomes" id="UP000248806">
    <property type="component" value="Unassembled WGS sequence"/>
</dbReference>
<dbReference type="Pfam" id="PF13561">
    <property type="entry name" value="adh_short_C2"/>
    <property type="match status" value="1"/>
</dbReference>
<dbReference type="InterPro" id="IPR057326">
    <property type="entry name" value="KR_dom"/>
</dbReference>
<gene>
    <name evidence="4" type="ORF">EI42_02353</name>
</gene>
<dbReference type="SMART" id="SM00822">
    <property type="entry name" value="PKS_KR"/>
    <property type="match status" value="1"/>
</dbReference>
<dbReference type="RefSeq" id="WP_111322035.1">
    <property type="nucleotide sequence ID" value="NZ_BIFX01000003.1"/>
</dbReference>
<protein>
    <submittedName>
        <fullName evidence="4">3-oxoacyl-[acyl-carrier protein] reductase</fullName>
    </submittedName>
</protein>
<organism evidence="4 5">
    <name type="scientific">Thermosporothrix hazakensis</name>
    <dbReference type="NCBI Taxonomy" id="644383"/>
    <lineage>
        <taxon>Bacteria</taxon>
        <taxon>Bacillati</taxon>
        <taxon>Chloroflexota</taxon>
        <taxon>Ktedonobacteria</taxon>
        <taxon>Ktedonobacterales</taxon>
        <taxon>Thermosporotrichaceae</taxon>
        <taxon>Thermosporothrix</taxon>
    </lineage>
</organism>
<evidence type="ECO:0000259" key="3">
    <source>
        <dbReference type="SMART" id="SM00822"/>
    </source>
</evidence>
<evidence type="ECO:0000256" key="1">
    <source>
        <dbReference type="ARBA" id="ARBA00006484"/>
    </source>
</evidence>
<comment type="similarity">
    <text evidence="1">Belongs to the short-chain dehydrogenases/reductases (SDR) family.</text>
</comment>
<dbReference type="AlphaFoldDB" id="A0A326U9D4"/>
<dbReference type="InterPro" id="IPR002347">
    <property type="entry name" value="SDR_fam"/>
</dbReference>
<evidence type="ECO:0000256" key="2">
    <source>
        <dbReference type="ARBA" id="ARBA00023002"/>
    </source>
</evidence>
<feature type="domain" description="Ketoreductase" evidence="3">
    <location>
        <begin position="7"/>
        <end position="187"/>
    </location>
</feature>
<dbReference type="PANTHER" id="PTHR42760:SF40">
    <property type="entry name" value="3-OXOACYL-[ACYL-CARRIER-PROTEIN] REDUCTASE, CHLOROPLASTIC"/>
    <property type="match status" value="1"/>
</dbReference>